<name>A0A844QR24_9HYPH</name>
<comment type="caution">
    <text evidence="1">The sequence shown here is derived from an EMBL/GenBank/DDBJ whole genome shotgun (WGS) entry which is preliminary data.</text>
</comment>
<organism evidence="1 2">
    <name type="scientific">Nitratireductor arenosus</name>
    <dbReference type="NCBI Taxonomy" id="2682096"/>
    <lineage>
        <taxon>Bacteria</taxon>
        <taxon>Pseudomonadati</taxon>
        <taxon>Pseudomonadota</taxon>
        <taxon>Alphaproteobacteria</taxon>
        <taxon>Hyphomicrobiales</taxon>
        <taxon>Phyllobacteriaceae</taxon>
        <taxon>Nitratireductor</taxon>
    </lineage>
</organism>
<dbReference type="AlphaFoldDB" id="A0A844QR24"/>
<proteinExistence type="predicted"/>
<dbReference type="RefSeq" id="WP_156715837.1">
    <property type="nucleotide sequence ID" value="NZ_WPHG01000010.1"/>
</dbReference>
<dbReference type="EMBL" id="WPHG01000010">
    <property type="protein sequence ID" value="MVB00030.1"/>
    <property type="molecule type" value="Genomic_DNA"/>
</dbReference>
<protein>
    <submittedName>
        <fullName evidence="1">Uncharacterized protein</fullName>
    </submittedName>
</protein>
<reference evidence="1 2" key="1">
    <citation type="submission" date="2019-12" db="EMBL/GenBank/DDBJ databases">
        <title>Nitratireductor arenosus sp. nov., Isolated from sea sand, Jeju island, South Korea.</title>
        <authorList>
            <person name="Kim W."/>
        </authorList>
    </citation>
    <scope>NUCLEOTIDE SEQUENCE [LARGE SCALE GENOMIC DNA]</scope>
    <source>
        <strain evidence="1 2">CAU 1489</strain>
    </source>
</reference>
<accession>A0A844QR24</accession>
<keyword evidence="2" id="KW-1185">Reference proteome</keyword>
<evidence type="ECO:0000313" key="1">
    <source>
        <dbReference type="EMBL" id="MVB00030.1"/>
    </source>
</evidence>
<gene>
    <name evidence="1" type="ORF">GN330_22520</name>
</gene>
<dbReference type="Proteomes" id="UP000463224">
    <property type="component" value="Unassembled WGS sequence"/>
</dbReference>
<sequence length="88" mass="9603">MIDAFRHLVLWLQSNNIDPSNVKVTLAFSEPGDRVAATTALYKDTRWLMHELPIDIGSATRGIIHGVRFETTTPQAHSNGNGGGVGPY</sequence>
<evidence type="ECO:0000313" key="2">
    <source>
        <dbReference type="Proteomes" id="UP000463224"/>
    </source>
</evidence>